<gene>
    <name evidence="17" type="ORF">HJC23_009947</name>
</gene>
<feature type="transmembrane region" description="Helical" evidence="15">
    <location>
        <begin position="227"/>
        <end position="249"/>
    </location>
</feature>
<feature type="region of interest" description="Disordered" evidence="14">
    <location>
        <begin position="805"/>
        <end position="825"/>
    </location>
</feature>
<evidence type="ECO:0000256" key="13">
    <source>
        <dbReference type="ARBA" id="ARBA00036671"/>
    </source>
</evidence>
<keyword evidence="9" id="KW-0443">Lipid metabolism</keyword>
<proteinExistence type="inferred from homology"/>
<evidence type="ECO:0000313" key="18">
    <source>
        <dbReference type="Proteomes" id="UP001516023"/>
    </source>
</evidence>
<comment type="caution">
    <text evidence="17">The sequence shown here is derived from an EMBL/GenBank/DDBJ whole genome shotgun (WGS) entry which is preliminary data.</text>
</comment>
<keyword evidence="11" id="KW-0275">Fatty acid biosynthesis</keyword>
<dbReference type="GO" id="GO:0006633">
    <property type="term" value="P:fatty acid biosynthetic process"/>
    <property type="evidence" value="ECO:0007669"/>
    <property type="project" value="UniProtKB-KW"/>
</dbReference>
<dbReference type="SUPFAM" id="SSF53448">
    <property type="entry name" value="Nucleotide-diphospho-sugar transferases"/>
    <property type="match status" value="1"/>
</dbReference>
<dbReference type="Gene3D" id="3.40.50.150">
    <property type="entry name" value="Vaccinia Virus protein VP39"/>
    <property type="match status" value="1"/>
</dbReference>
<dbReference type="SUPFAM" id="SSF53335">
    <property type="entry name" value="S-adenosyl-L-methionine-dependent methyltransferases"/>
    <property type="match status" value="1"/>
</dbReference>
<comment type="catalytic activity">
    <reaction evidence="13">
        <text>a very-long-chain (3R)-3-hydroxyacyl-CoA = a very-long-chain (2E)-enoyl-CoA + H2O</text>
        <dbReference type="Rhea" id="RHEA:45812"/>
        <dbReference type="ChEBI" id="CHEBI:15377"/>
        <dbReference type="ChEBI" id="CHEBI:83728"/>
        <dbReference type="ChEBI" id="CHEBI:85440"/>
        <dbReference type="EC" id="4.2.1.134"/>
    </reaction>
</comment>
<dbReference type="CDD" id="cd02440">
    <property type="entry name" value="AdoMet_MTases"/>
    <property type="match status" value="1"/>
</dbReference>
<dbReference type="Gene3D" id="3.40.50.11660">
    <property type="entry name" value="Glycosyl transferase family 10, C-terminal domain"/>
    <property type="match status" value="1"/>
</dbReference>
<keyword evidence="6 15" id="KW-0812">Transmembrane</keyword>
<dbReference type="PANTHER" id="PTHR11035">
    <property type="entry name" value="VERY-LONG-CHAIN (3R)-3-HYDROXYACYL-COA DEHYDRATASE"/>
    <property type="match status" value="1"/>
</dbReference>
<evidence type="ECO:0000256" key="4">
    <source>
        <dbReference type="ARBA" id="ARBA00013122"/>
    </source>
</evidence>
<keyword evidence="7" id="KW-0276">Fatty acid metabolism</keyword>
<feature type="compositionally biased region" description="Polar residues" evidence="14">
    <location>
        <begin position="813"/>
        <end position="825"/>
    </location>
</feature>
<dbReference type="GO" id="GO:0016020">
    <property type="term" value="C:membrane"/>
    <property type="evidence" value="ECO:0007669"/>
    <property type="project" value="UniProtKB-SubCell"/>
</dbReference>
<feature type="domain" description="Alpha 1,4-glycosyltransferase" evidence="16">
    <location>
        <begin position="1898"/>
        <end position="2021"/>
    </location>
</feature>
<evidence type="ECO:0000256" key="2">
    <source>
        <dbReference type="ARBA" id="ARBA00005194"/>
    </source>
</evidence>
<dbReference type="InterPro" id="IPR038577">
    <property type="entry name" value="GT10-like_C_sf"/>
</dbReference>
<keyword evidence="10 15" id="KW-0472">Membrane</keyword>
<dbReference type="PANTHER" id="PTHR11035:SF3">
    <property type="entry name" value="VERY-LONG-CHAIN (3R)-3-HYDROXYACYL-COA DEHYDRATASE"/>
    <property type="match status" value="1"/>
</dbReference>
<feature type="transmembrane region" description="Helical" evidence="15">
    <location>
        <begin position="270"/>
        <end position="289"/>
    </location>
</feature>
<comment type="pathway">
    <text evidence="2">Lipid metabolism; fatty acid biosynthesis.</text>
</comment>
<protein>
    <recommendedName>
        <fullName evidence="4">very-long-chain (3R)-3-hydroxyacyl-CoA dehydratase</fullName>
        <ecNumber evidence="4">4.2.1.134</ecNumber>
    </recommendedName>
</protein>
<dbReference type="Proteomes" id="UP001516023">
    <property type="component" value="Unassembled WGS sequence"/>
</dbReference>
<dbReference type="InterPro" id="IPR007577">
    <property type="entry name" value="GlycoTrfase_DXD_sugar-bd_CS"/>
</dbReference>
<evidence type="ECO:0000256" key="15">
    <source>
        <dbReference type="SAM" id="Phobius"/>
    </source>
</evidence>
<evidence type="ECO:0000256" key="6">
    <source>
        <dbReference type="ARBA" id="ARBA00022692"/>
    </source>
</evidence>
<evidence type="ECO:0000259" key="16">
    <source>
        <dbReference type="Pfam" id="PF04572"/>
    </source>
</evidence>
<dbReference type="InterPro" id="IPR029063">
    <property type="entry name" value="SAM-dependent_MTases_sf"/>
</dbReference>
<evidence type="ECO:0000256" key="12">
    <source>
        <dbReference type="ARBA" id="ARBA00023239"/>
    </source>
</evidence>
<dbReference type="InterPro" id="IPR007482">
    <property type="entry name" value="Tyr_Pase-like_PTPLA"/>
</dbReference>
<sequence length="2259" mass="253962">MAGAKAPTTGPSLGPTQVYLILYNSLCSLGWAYVLTLAIPSFVRSTSASLSSGLCLGPSLRAAAETVYAATPFTAGFSDEGQPTLAHVLTIVQCAAMLEIVHAALGLVRSPLFVTTMQVGSRIVALHMVVNSVEAQTLTGEGSVEYVTSREALLLLHKRNWNAHNLCLLTTGFTRSLSVVHSNQPAQWGAALMIFSWALVEVPRYLFYLTAIVTGDATKKTPYPLFWLRYSLFAVLYPTGISGELSVFFSASKDDAFLSLLGENYKTIMYCYAMAFPVIYAPGALPMILNMVSNRKSAFKNDLPNLPPPRGLVWPVTEVKNGEEIRSSTPVAKDILAAAVGAVDAVLGEKVKAEKKWRFGYTKHLVSMVECSCKSPEDALKLANAGLEKAYDSFQFVTADGKAVSFKEIMASPAKERFYTGFIKGESAPSKDKKLEVGYKGKSISGQELKTQVQMWVEYGTIEPSAGDAIIACVDNPKWIDLSDRYFVLLGAGSAMGPFEVLMSLGANVIAIDLDRPFIWQRLITRAKNSSGSITFPMTKDQASCKDDNEIYAASGCNLFTETPKIRDWLVDLYPDKPFTVGSYAYLNGALHVQVSLAMDAICRDLCDKRKGTSLAYLCTPTDLHLIPKEAHDAAEKNYKEFSKRLYCMLVKLLLGKRALRRNDKKPFQGVGGEFYYVNGISVAQGPNYALAKRMQHWRAVIARSKGCIVSSNIAPSTSTVSVTQNRTFAWAYEGMPYFKPYEIFAPETSNSVMSAILFNDLNNPKSIANPKVGIANPNQLFSYGAFHGGTWRCAYEIDSIEPDFDPDDSKRPSGTQHGQVLNGENSHLNADASGFFTRNGSDKPYLVYCIKVEECLLPIAKYFRQTRLIDGFGEIPPWNATVLLLVDDNFCADHPYMKESIKRRRESPFIDISNHVKELKGQWKLGVYWPSVREKKFMRVLRDRPALMSIRGEVFWRNLENPCKDVDFVWDRNTENSSDECFTIHYLQGVSGAYLREFPVLEDGELGSRATTDIYEGRVTHPYRPPQNDMHYDKFCSFLIRSDPNGLVQMFKDKYYDIDAIVRHMFFKQLGEYKACERITGCPGNPYTSYKCFVGKFHITMENSAVDGYISEKLFNGALGTGIPIYFGASDVGSYINPKSVVLCNVSRSVIEEMRAFYPRAPQKSRTFLFNRTSFWPTEQELLKWADRYLRRHLEPCVKKVIELDANDSAFREVLNEPFITNPDIMSGLYPLRGIELAYDTLRNWSLISSSDESVTTGIRRSASGTSISSFKVIELWTYPVQPFGVKPNLRHSYICSYHSCRTTMFEMGIVSQPLNLKSLMSHSNVPSSYRNFIGDQHWFKILHQYEFPHHVQLVSIMLLLLEHESKGGGAWDKVGSRAIAEPPLCVMTVGLDSSEICSDSSEFVSLKKKYDPTAPINEDLVFQFIPLNIPFQEHFGILGFDNWVSSTGKANSGDELQTFAGLQFLPYLSDYIDRERGLPIANQVNLFGNGWWGTRVAFPPHESSNMILVSMHMSSFFLQVASDNLEYFKSYTHDIGPIGARDIPSYEFLKGKGVPVFVSSCFSQMISMYEHEKKKRTGIVIVDVEVEHLPKTIRLVAKNYSSYVPEDKMMSRFERLKHAYNLLRIYATETKVLITSQIHAALPASALGIPVIFVENTGGGDLTEGISDLFHVYNVNNVNASWPYGNLNDIGSNPQVHQQDRYRASFWHYIKARADRKHHYEDTARLFGLVPLTRLGKGTESMHLHSLFHFIFTTPPKTLTVRVQRAIEAVFFHHPNAKVMLHSNTLSDGTILDCFWEAGYDFGIYNYSFINLLQSSSAIKTTEVNDIAMLLPNLRKEQYWYSHETDFIRLLLLERYGGVYLDTDMHVLRPFNSTITNLVAWQDSNHRLINGAAMVFEKGNKFLQSCLRKGVSTLLAGYEPQLWSTYGPNLLTSTYREWFKVYKNNMTMTAIVDVAENDVFYPYPYEIVHECFQCNNESKSPINPTRTLAVHLNTKATAGSAVEQNSVCSRILTESCIFCDDPINFSNCTFHNSYDAAKQAVKAIETSHFSKMNRYPDEFTAVQKFLKNMSTVANRKILSFGSSTGEEAISLATLYLNEKEGFPNATIYGFDLDNPTLYKARQKVAKYFEHLPIHFFNGQQTPLDVNGKYDAIFANSVFCHHNPDAGPITVETIKSRFTFQDFEAALLKLDAVLNDGGVLAMMNTNYYFVDTILAQRYELLAQCAGDSVPKVDIKKHVLVENNETTKPIAFGEKERME</sequence>
<dbReference type="Pfam" id="PF04387">
    <property type="entry name" value="PTPLA"/>
    <property type="match status" value="1"/>
</dbReference>
<dbReference type="Gene3D" id="3.90.550.20">
    <property type="match status" value="1"/>
</dbReference>
<dbReference type="Pfam" id="PF04572">
    <property type="entry name" value="Gb3_synth"/>
    <property type="match status" value="1"/>
</dbReference>
<organism evidence="17 18">
    <name type="scientific">Cyclotella cryptica</name>
    <dbReference type="NCBI Taxonomy" id="29204"/>
    <lineage>
        <taxon>Eukaryota</taxon>
        <taxon>Sar</taxon>
        <taxon>Stramenopiles</taxon>
        <taxon>Ochrophyta</taxon>
        <taxon>Bacillariophyta</taxon>
        <taxon>Coscinodiscophyceae</taxon>
        <taxon>Thalassiosirophycidae</taxon>
        <taxon>Stephanodiscales</taxon>
        <taxon>Stephanodiscaceae</taxon>
        <taxon>Cyclotella</taxon>
    </lineage>
</organism>
<feature type="transmembrane region" description="Helical" evidence="15">
    <location>
        <begin position="20"/>
        <end position="43"/>
    </location>
</feature>
<dbReference type="InterPro" id="IPR029044">
    <property type="entry name" value="Nucleotide-diphossugar_trans"/>
</dbReference>
<dbReference type="EMBL" id="JABMIG020000061">
    <property type="protein sequence ID" value="KAL3796647.1"/>
    <property type="molecule type" value="Genomic_DNA"/>
</dbReference>
<dbReference type="GO" id="GO:0102158">
    <property type="term" value="F:very-long-chain (3R)-3-hydroxyacyl-CoA dehydratase activity"/>
    <property type="evidence" value="ECO:0007669"/>
    <property type="project" value="UniProtKB-EC"/>
</dbReference>
<evidence type="ECO:0000313" key="17">
    <source>
        <dbReference type="EMBL" id="KAL3796647.1"/>
    </source>
</evidence>
<evidence type="ECO:0000256" key="3">
    <source>
        <dbReference type="ARBA" id="ARBA00007811"/>
    </source>
</evidence>
<dbReference type="InterPro" id="IPR007652">
    <property type="entry name" value="A1-4-GlycosylTfrase_dom"/>
</dbReference>
<keyword evidence="18" id="KW-1185">Reference proteome</keyword>
<comment type="subcellular location">
    <subcellularLocation>
        <location evidence="1">Membrane</location>
        <topology evidence="1">Multi-pass membrane protein</topology>
    </subcellularLocation>
</comment>
<evidence type="ECO:0000256" key="10">
    <source>
        <dbReference type="ARBA" id="ARBA00023136"/>
    </source>
</evidence>
<evidence type="ECO:0000256" key="9">
    <source>
        <dbReference type="ARBA" id="ARBA00023098"/>
    </source>
</evidence>
<name>A0ABD3Q8E4_9STRA</name>
<evidence type="ECO:0000256" key="1">
    <source>
        <dbReference type="ARBA" id="ARBA00004141"/>
    </source>
</evidence>
<comment type="similarity">
    <text evidence="3">Belongs to the very long-chain fatty acids dehydratase HACD family.</text>
</comment>
<evidence type="ECO:0000256" key="5">
    <source>
        <dbReference type="ARBA" id="ARBA00022516"/>
    </source>
</evidence>
<dbReference type="EC" id="4.2.1.134" evidence="4"/>
<reference evidence="17 18" key="1">
    <citation type="journal article" date="2020" name="G3 (Bethesda)">
        <title>Improved Reference Genome for Cyclotella cryptica CCMP332, a Model for Cell Wall Morphogenesis, Salinity Adaptation, and Lipid Production in Diatoms (Bacillariophyta).</title>
        <authorList>
            <person name="Roberts W.R."/>
            <person name="Downey K.M."/>
            <person name="Ruck E.C."/>
            <person name="Traller J.C."/>
            <person name="Alverson A.J."/>
        </authorList>
    </citation>
    <scope>NUCLEOTIDE SEQUENCE [LARGE SCALE GENOMIC DNA]</scope>
    <source>
        <strain evidence="17 18">CCMP332</strain>
    </source>
</reference>
<keyword evidence="8 15" id="KW-1133">Transmembrane helix</keyword>
<feature type="transmembrane region" description="Helical" evidence="15">
    <location>
        <begin position="188"/>
        <end position="207"/>
    </location>
</feature>
<evidence type="ECO:0000256" key="8">
    <source>
        <dbReference type="ARBA" id="ARBA00022989"/>
    </source>
</evidence>
<evidence type="ECO:0000256" key="14">
    <source>
        <dbReference type="SAM" id="MobiDB-lite"/>
    </source>
</evidence>
<keyword evidence="12" id="KW-0456">Lyase</keyword>
<dbReference type="SUPFAM" id="SSF53756">
    <property type="entry name" value="UDP-Glycosyltransferase/glycogen phosphorylase"/>
    <property type="match status" value="1"/>
</dbReference>
<evidence type="ECO:0000256" key="7">
    <source>
        <dbReference type="ARBA" id="ARBA00022832"/>
    </source>
</evidence>
<keyword evidence="5" id="KW-0444">Lipid biosynthesis</keyword>
<dbReference type="Pfam" id="PF04488">
    <property type="entry name" value="Gly_transf_sug"/>
    <property type="match status" value="1"/>
</dbReference>
<accession>A0ABD3Q8E4</accession>
<evidence type="ECO:0000256" key="11">
    <source>
        <dbReference type="ARBA" id="ARBA00023160"/>
    </source>
</evidence>